<dbReference type="PANTHER" id="PTHR31170">
    <property type="entry name" value="BNAC04G53230D PROTEIN"/>
    <property type="match status" value="1"/>
</dbReference>
<dbReference type="PANTHER" id="PTHR31170:SF20">
    <property type="entry name" value="DUF247 DOMAIN PROTEIN"/>
    <property type="match status" value="1"/>
</dbReference>
<reference evidence="2 3" key="1">
    <citation type="submission" date="2024-11" db="EMBL/GenBank/DDBJ databases">
        <title>A near-complete genome assembly of Cinchona calisaya.</title>
        <authorList>
            <person name="Lian D.C."/>
            <person name="Zhao X.W."/>
            <person name="Wei L."/>
        </authorList>
    </citation>
    <scope>NUCLEOTIDE SEQUENCE [LARGE SCALE GENOMIC DNA]</scope>
    <source>
        <tissue evidence="2">Nenye</tissue>
    </source>
</reference>
<keyword evidence="3" id="KW-1185">Reference proteome</keyword>
<accession>A0ABD2YGH4</accession>
<evidence type="ECO:0000313" key="2">
    <source>
        <dbReference type="EMBL" id="KAL3506487.1"/>
    </source>
</evidence>
<keyword evidence="1" id="KW-0812">Transmembrane</keyword>
<dbReference type="AlphaFoldDB" id="A0ABD2YGH4"/>
<dbReference type="InterPro" id="IPR004158">
    <property type="entry name" value="DUF247_pln"/>
</dbReference>
<protein>
    <submittedName>
        <fullName evidence="2">Uncharacterized protein</fullName>
    </submittedName>
</protein>
<sequence>MGEKKVVINVDPGNEVEINVEPIHSQQAELPRYICYSDGAIRLAASINNRLSMLASDPLNYGTVCIYRVPEKHRKKNEEAYTPRLISIGPLHHAESQLQAMEEYKLKYLSNFLHTFRVPIELLSEYVHSQEKLVCGCYEDTYIRNLLKLSELILLDGVFIIELFLKNHFPEMREMGDIIFENPWVSNDIMHDLVLLENQLPMRFVCTMYNGFVSQKLSKFLDDSSVDPPSFDELAHEYFKNIGNTGKLELTHSFPHARHLVEFLAMLHRPLHRREEPKPGKKMEFTHCATATKLLAAGVKFRRRAEKCLFEVRFEKGELEIPQLTINDFTETFFRNLIAYEQCGYHSKDITSYVILMDNLIDTPKDVALFIEHGIIKNQLGSNEQVADVFNNLYKDIVTDPKEFYFAKQCSELNEYSRDLWHEWKSKSSEWFAMLGRDYFGSPWSVISVVAAFILLVLTVIQTVCSLIQV</sequence>
<keyword evidence="1" id="KW-0472">Membrane</keyword>
<comment type="caution">
    <text evidence="2">The sequence shown here is derived from an EMBL/GenBank/DDBJ whole genome shotgun (WGS) entry which is preliminary data.</text>
</comment>
<dbReference type="Pfam" id="PF03140">
    <property type="entry name" value="DUF247"/>
    <property type="match status" value="1"/>
</dbReference>
<keyword evidence="1" id="KW-1133">Transmembrane helix</keyword>
<proteinExistence type="predicted"/>
<dbReference type="EMBL" id="JBJUIK010000013">
    <property type="protein sequence ID" value="KAL3506487.1"/>
    <property type="molecule type" value="Genomic_DNA"/>
</dbReference>
<feature type="transmembrane region" description="Helical" evidence="1">
    <location>
        <begin position="444"/>
        <end position="468"/>
    </location>
</feature>
<organism evidence="2 3">
    <name type="scientific">Cinchona calisaya</name>
    <dbReference type="NCBI Taxonomy" id="153742"/>
    <lineage>
        <taxon>Eukaryota</taxon>
        <taxon>Viridiplantae</taxon>
        <taxon>Streptophyta</taxon>
        <taxon>Embryophyta</taxon>
        <taxon>Tracheophyta</taxon>
        <taxon>Spermatophyta</taxon>
        <taxon>Magnoliopsida</taxon>
        <taxon>eudicotyledons</taxon>
        <taxon>Gunneridae</taxon>
        <taxon>Pentapetalae</taxon>
        <taxon>asterids</taxon>
        <taxon>lamiids</taxon>
        <taxon>Gentianales</taxon>
        <taxon>Rubiaceae</taxon>
        <taxon>Cinchonoideae</taxon>
        <taxon>Cinchoneae</taxon>
        <taxon>Cinchona</taxon>
    </lineage>
</organism>
<dbReference type="Proteomes" id="UP001630127">
    <property type="component" value="Unassembled WGS sequence"/>
</dbReference>
<evidence type="ECO:0000256" key="1">
    <source>
        <dbReference type="SAM" id="Phobius"/>
    </source>
</evidence>
<name>A0ABD2YGH4_9GENT</name>
<gene>
    <name evidence="2" type="ORF">ACH5RR_031869</name>
</gene>
<evidence type="ECO:0000313" key="3">
    <source>
        <dbReference type="Proteomes" id="UP001630127"/>
    </source>
</evidence>